<name>A0A2B4RTR6_STYPI</name>
<evidence type="ECO:0008006" key="3">
    <source>
        <dbReference type="Google" id="ProtNLM"/>
    </source>
</evidence>
<organism evidence="1 2">
    <name type="scientific">Stylophora pistillata</name>
    <name type="common">Smooth cauliflower coral</name>
    <dbReference type="NCBI Taxonomy" id="50429"/>
    <lineage>
        <taxon>Eukaryota</taxon>
        <taxon>Metazoa</taxon>
        <taxon>Cnidaria</taxon>
        <taxon>Anthozoa</taxon>
        <taxon>Hexacorallia</taxon>
        <taxon>Scleractinia</taxon>
        <taxon>Astrocoeniina</taxon>
        <taxon>Pocilloporidae</taxon>
        <taxon>Stylophora</taxon>
    </lineage>
</organism>
<evidence type="ECO:0000313" key="2">
    <source>
        <dbReference type="Proteomes" id="UP000225706"/>
    </source>
</evidence>
<reference evidence="2" key="1">
    <citation type="journal article" date="2017" name="bioRxiv">
        <title>Comparative analysis of the genomes of Stylophora pistillata and Acropora digitifera provides evidence for extensive differences between species of corals.</title>
        <authorList>
            <person name="Voolstra C.R."/>
            <person name="Li Y."/>
            <person name="Liew Y.J."/>
            <person name="Baumgarten S."/>
            <person name="Zoccola D."/>
            <person name="Flot J.-F."/>
            <person name="Tambutte S."/>
            <person name="Allemand D."/>
            <person name="Aranda M."/>
        </authorList>
    </citation>
    <scope>NUCLEOTIDE SEQUENCE [LARGE SCALE GENOMIC DNA]</scope>
</reference>
<keyword evidence="2" id="KW-1185">Reference proteome</keyword>
<proteinExistence type="predicted"/>
<dbReference type="Proteomes" id="UP000225706">
    <property type="component" value="Unassembled WGS sequence"/>
</dbReference>
<dbReference type="EMBL" id="LSMT01000295">
    <property type="protein sequence ID" value="PFX21001.1"/>
    <property type="molecule type" value="Genomic_DNA"/>
</dbReference>
<evidence type="ECO:0000313" key="1">
    <source>
        <dbReference type="EMBL" id="PFX21001.1"/>
    </source>
</evidence>
<protein>
    <recommendedName>
        <fullName evidence="3">Apple domain-containing protein</fullName>
    </recommendedName>
</protein>
<gene>
    <name evidence="1" type="ORF">AWC38_SpisGene14525</name>
</gene>
<dbReference type="AlphaFoldDB" id="A0A2B4RTR6"/>
<accession>A0A2B4RTR6</accession>
<comment type="caution">
    <text evidence="1">The sequence shown here is derived from an EMBL/GenBank/DDBJ whole genome shotgun (WGS) entry which is preliminary data.</text>
</comment>
<sequence length="120" mass="13947">MMRQKHIFKKITGAAFGDVCLRECYRDIRCQSLNYVFTQDKSELSNRTKEARPADSIPNSERYYFRRDMGRDSTKFLRCLLFTDGRSQLQQESALRNPSEGAHLGQISDYEIRAPPMLSS</sequence>